<dbReference type="PANTHER" id="PTHR24221:SF654">
    <property type="entry name" value="ATP-BINDING CASSETTE SUB-FAMILY B MEMBER 6"/>
    <property type="match status" value="1"/>
</dbReference>
<keyword evidence="2 5" id="KW-0812">Transmembrane</keyword>
<dbReference type="WBParaSite" id="PTRK_0000946300.1">
    <property type="protein sequence ID" value="PTRK_0000946300.1"/>
    <property type="gene ID" value="PTRK_0000946300"/>
</dbReference>
<evidence type="ECO:0000259" key="6">
    <source>
        <dbReference type="PROSITE" id="PS50929"/>
    </source>
</evidence>
<dbReference type="InterPro" id="IPR036640">
    <property type="entry name" value="ABC1_TM_sf"/>
</dbReference>
<organism evidence="7 8">
    <name type="scientific">Parastrongyloides trichosuri</name>
    <name type="common">Possum-specific nematode worm</name>
    <dbReference type="NCBI Taxonomy" id="131310"/>
    <lineage>
        <taxon>Eukaryota</taxon>
        <taxon>Metazoa</taxon>
        <taxon>Ecdysozoa</taxon>
        <taxon>Nematoda</taxon>
        <taxon>Chromadorea</taxon>
        <taxon>Rhabditida</taxon>
        <taxon>Tylenchina</taxon>
        <taxon>Panagrolaimomorpha</taxon>
        <taxon>Strongyloidoidea</taxon>
        <taxon>Strongyloididae</taxon>
        <taxon>Parastrongyloides</taxon>
    </lineage>
</organism>
<keyword evidence="3 5" id="KW-1133">Transmembrane helix</keyword>
<accession>A0A0N4ZLT8</accession>
<dbReference type="InterPro" id="IPR039421">
    <property type="entry name" value="Type_1_exporter"/>
</dbReference>
<evidence type="ECO:0000256" key="1">
    <source>
        <dbReference type="ARBA" id="ARBA00004141"/>
    </source>
</evidence>
<evidence type="ECO:0000313" key="7">
    <source>
        <dbReference type="Proteomes" id="UP000038045"/>
    </source>
</evidence>
<dbReference type="GO" id="GO:0005524">
    <property type="term" value="F:ATP binding"/>
    <property type="evidence" value="ECO:0007669"/>
    <property type="project" value="InterPro"/>
</dbReference>
<proteinExistence type="predicted"/>
<dbReference type="InterPro" id="IPR027417">
    <property type="entry name" value="P-loop_NTPase"/>
</dbReference>
<dbReference type="SUPFAM" id="SSF52540">
    <property type="entry name" value="P-loop containing nucleoside triphosphate hydrolases"/>
    <property type="match status" value="1"/>
</dbReference>
<feature type="domain" description="ABC transmembrane type-1" evidence="6">
    <location>
        <begin position="1"/>
        <end position="205"/>
    </location>
</feature>
<feature type="transmembrane region" description="Helical" evidence="5">
    <location>
        <begin position="173"/>
        <end position="193"/>
    </location>
</feature>
<dbReference type="STRING" id="131310.A0A0N4ZLT8"/>
<feature type="transmembrane region" description="Helical" evidence="5">
    <location>
        <begin position="57"/>
        <end position="75"/>
    </location>
</feature>
<evidence type="ECO:0000256" key="5">
    <source>
        <dbReference type="SAM" id="Phobius"/>
    </source>
</evidence>
<evidence type="ECO:0000256" key="4">
    <source>
        <dbReference type="ARBA" id="ARBA00023136"/>
    </source>
</evidence>
<dbReference type="GO" id="GO:0016020">
    <property type="term" value="C:membrane"/>
    <property type="evidence" value="ECO:0007669"/>
    <property type="project" value="UniProtKB-SubCell"/>
</dbReference>
<feature type="transmembrane region" description="Helical" evidence="5">
    <location>
        <begin position="148"/>
        <end position="167"/>
    </location>
</feature>
<dbReference type="SUPFAM" id="SSF90123">
    <property type="entry name" value="ABC transporter transmembrane region"/>
    <property type="match status" value="1"/>
</dbReference>
<keyword evidence="4 5" id="KW-0472">Membrane</keyword>
<dbReference type="Gene3D" id="3.40.50.300">
    <property type="entry name" value="P-loop containing nucleotide triphosphate hydrolases"/>
    <property type="match status" value="1"/>
</dbReference>
<reference evidence="8" key="1">
    <citation type="submission" date="2016-03" db="UniProtKB">
        <authorList>
            <consortium name="WormBaseParasite"/>
        </authorList>
    </citation>
    <scope>IDENTIFICATION</scope>
</reference>
<dbReference type="PANTHER" id="PTHR24221">
    <property type="entry name" value="ATP-BINDING CASSETTE SUB-FAMILY B"/>
    <property type="match status" value="1"/>
</dbReference>
<dbReference type="Proteomes" id="UP000038045">
    <property type="component" value="Unplaced"/>
</dbReference>
<evidence type="ECO:0000256" key="2">
    <source>
        <dbReference type="ARBA" id="ARBA00022692"/>
    </source>
</evidence>
<dbReference type="PROSITE" id="PS50929">
    <property type="entry name" value="ABC_TM1F"/>
    <property type="match status" value="1"/>
</dbReference>
<dbReference type="InterPro" id="IPR003439">
    <property type="entry name" value="ABC_transporter-like_ATP-bd"/>
</dbReference>
<dbReference type="AlphaFoldDB" id="A0A0N4ZLT8"/>
<dbReference type="Pfam" id="PF00005">
    <property type="entry name" value="ABC_tran"/>
    <property type="match status" value="1"/>
</dbReference>
<evidence type="ECO:0000256" key="3">
    <source>
        <dbReference type="ARBA" id="ARBA00022989"/>
    </source>
</evidence>
<dbReference type="Gene3D" id="1.20.1560.10">
    <property type="entry name" value="ABC transporter type 1, transmembrane domain"/>
    <property type="match status" value="1"/>
</dbReference>
<sequence length="364" mass="39180">DKLERLAPAYLLQRRSGDLVALATQDVEMVEYFYAHTIAPAIVSVLVPLSVLGFLGVYSWPVALALLPFLAYALVSPVRGRRKVDALGDKARHALGEMSAHATDTIQGLADLTAFQATGRRRDQFLKVADRYRIRRLDILRDLSRQTAWFEVAMGLGGLAVAVVGALQVSAGALSASMLPLLVLIALATFLPVSEISQVSRQLADTIAATRRLHVVANEPEPVTDGPLAAPVAANGLSLAFDRVSFAYPGKREDTLRDLSFKVPAGATVALVGATGTGKSLLASLLPRFWDPRSGAVKLDGVDVRQLQLDGLRERVALVTQDTYLFNDTLEGNIRLARPEASPEDLARALEQAALADFVRALPE</sequence>
<evidence type="ECO:0000313" key="8">
    <source>
        <dbReference type="WBParaSite" id="PTRK_0000946300.1"/>
    </source>
</evidence>
<dbReference type="Pfam" id="PF00664">
    <property type="entry name" value="ABC_membrane"/>
    <property type="match status" value="1"/>
</dbReference>
<feature type="transmembrane region" description="Helical" evidence="5">
    <location>
        <begin position="32"/>
        <end position="51"/>
    </location>
</feature>
<dbReference type="InterPro" id="IPR011527">
    <property type="entry name" value="ABC1_TM_dom"/>
</dbReference>
<keyword evidence="7" id="KW-1185">Reference proteome</keyword>
<dbReference type="GO" id="GO:0140359">
    <property type="term" value="F:ABC-type transporter activity"/>
    <property type="evidence" value="ECO:0007669"/>
    <property type="project" value="InterPro"/>
</dbReference>
<name>A0A0N4ZLT8_PARTI</name>
<dbReference type="GO" id="GO:0016887">
    <property type="term" value="F:ATP hydrolysis activity"/>
    <property type="evidence" value="ECO:0007669"/>
    <property type="project" value="InterPro"/>
</dbReference>
<comment type="subcellular location">
    <subcellularLocation>
        <location evidence="1">Membrane</location>
        <topology evidence="1">Multi-pass membrane protein</topology>
    </subcellularLocation>
</comment>
<protein>
    <submittedName>
        <fullName evidence="8">ABC transmembrane type-1 domain-containing protein</fullName>
    </submittedName>
</protein>